<dbReference type="HOGENOM" id="CLU_060109_0_0_9"/>
<keyword evidence="2" id="KW-1133">Transmembrane helix</keyword>
<gene>
    <name evidence="5" type="ORF">HMPREF9334_00772</name>
</gene>
<evidence type="ECO:0000256" key="2">
    <source>
        <dbReference type="SAM" id="Phobius"/>
    </source>
</evidence>
<dbReference type="RefSeq" id="WP_006692222.1">
    <property type="nucleotide sequence ID" value="NZ_JH376798.1"/>
</dbReference>
<sequence length="279" mass="30457">MFTKNKKSLSALFAILLLCLTSIALAVPRQAAPPPKAQTQEQIIGADRVVDEADILTDSEEAALDTKLAAIEQSHKVRILIGTMKSTDGIVLGKIANNIVDEISGDADSGTIVLLLSMKERDWYISTDNKMRVRITDTKGVEYLSGEFLPELKENKYAAAFTTFAATTDEMLTYYEKEGEPYDPANAFNLMALGIALACALILGGTIYYMLYEYESNVTFAAEADAYLNRDSFRLTQNEDNFLYTTVTRQTKEKKESSSGSNVSTSSSNSSHGGGGGKF</sequence>
<dbReference type="STRING" id="679201.HMPREF9334_00772"/>
<dbReference type="Gene3D" id="3.10.310.50">
    <property type="match status" value="1"/>
</dbReference>
<dbReference type="OrthoDB" id="9806054at2"/>
<feature type="compositionally biased region" description="Low complexity" evidence="1">
    <location>
        <begin position="258"/>
        <end position="271"/>
    </location>
</feature>
<feature type="signal peptide" evidence="3">
    <location>
        <begin position="1"/>
        <end position="26"/>
    </location>
</feature>
<feature type="region of interest" description="Disordered" evidence="1">
    <location>
        <begin position="247"/>
        <end position="279"/>
    </location>
</feature>
<keyword evidence="3" id="KW-0732">Signal</keyword>
<protein>
    <recommendedName>
        <fullName evidence="4">TPM domain-containing protein</fullName>
    </recommendedName>
</protein>
<dbReference type="PATRIC" id="fig|679201.3.peg.780"/>
<dbReference type="AlphaFoldDB" id="G5GNW8"/>
<keyword evidence="6" id="KW-1185">Reference proteome</keyword>
<proteinExistence type="predicted"/>
<evidence type="ECO:0000313" key="6">
    <source>
        <dbReference type="Proteomes" id="UP000004129"/>
    </source>
</evidence>
<reference evidence="5 6" key="1">
    <citation type="submission" date="2011-08" db="EMBL/GenBank/DDBJ databases">
        <title>The Genome Sequence of Selenomonas infelix ATCC 43532.</title>
        <authorList>
            <consortium name="The Broad Institute Genome Sequencing Platform"/>
            <person name="Earl A."/>
            <person name="Ward D."/>
            <person name="Feldgarden M."/>
            <person name="Gevers D."/>
            <person name="Izard J."/>
            <person name="Blanton J.M."/>
            <person name="Baranova O.V."/>
            <person name="Dewhirst F.E."/>
            <person name="Young S.K."/>
            <person name="Zeng Q."/>
            <person name="Gargeya S."/>
            <person name="Fitzgerald M."/>
            <person name="Haas B."/>
            <person name="Abouelleil A."/>
            <person name="Alvarado L."/>
            <person name="Arachchi H.M."/>
            <person name="Berlin A."/>
            <person name="Brown A."/>
            <person name="Chapman S.B."/>
            <person name="Chen Z."/>
            <person name="Dunbar C."/>
            <person name="Freedman E."/>
            <person name="Gearin G."/>
            <person name="Gellesch M."/>
            <person name="Goldberg J."/>
            <person name="Griggs A."/>
            <person name="Gujja S."/>
            <person name="Heiman D."/>
            <person name="Howarth C."/>
            <person name="Larson L."/>
            <person name="Lui A."/>
            <person name="MacDonald P.J.P."/>
            <person name="Montmayeur A."/>
            <person name="Murphy C."/>
            <person name="Neiman D."/>
            <person name="Pearson M."/>
            <person name="Priest M."/>
            <person name="Roberts A."/>
            <person name="Saif S."/>
            <person name="Shea T."/>
            <person name="Shenoy N."/>
            <person name="Sisk P."/>
            <person name="Stolte C."/>
            <person name="Sykes S."/>
            <person name="Wortman J."/>
            <person name="Nusbaum C."/>
            <person name="Birren B."/>
        </authorList>
    </citation>
    <scope>NUCLEOTIDE SEQUENCE [LARGE SCALE GENOMIC DNA]</scope>
    <source>
        <strain evidence="5 6">ATCC 43532</strain>
    </source>
</reference>
<keyword evidence="2" id="KW-0812">Transmembrane</keyword>
<dbReference type="EMBL" id="ACZM01000007">
    <property type="protein sequence ID" value="EHG21355.1"/>
    <property type="molecule type" value="Genomic_DNA"/>
</dbReference>
<feature type="chain" id="PRO_5039645975" description="TPM domain-containing protein" evidence="3">
    <location>
        <begin position="27"/>
        <end position="279"/>
    </location>
</feature>
<evidence type="ECO:0000313" key="5">
    <source>
        <dbReference type="EMBL" id="EHG21355.1"/>
    </source>
</evidence>
<dbReference type="Pfam" id="PF04536">
    <property type="entry name" value="TPM_phosphatase"/>
    <property type="match status" value="1"/>
</dbReference>
<evidence type="ECO:0000259" key="4">
    <source>
        <dbReference type="Pfam" id="PF04536"/>
    </source>
</evidence>
<feature type="transmembrane region" description="Helical" evidence="2">
    <location>
        <begin position="190"/>
        <end position="211"/>
    </location>
</feature>
<dbReference type="InterPro" id="IPR007621">
    <property type="entry name" value="TPM_dom"/>
</dbReference>
<dbReference type="eggNOG" id="COG1512">
    <property type="taxonomic scope" value="Bacteria"/>
</dbReference>
<keyword evidence="2" id="KW-0472">Membrane</keyword>
<comment type="caution">
    <text evidence="5">The sequence shown here is derived from an EMBL/GenBank/DDBJ whole genome shotgun (WGS) entry which is preliminary data.</text>
</comment>
<feature type="domain" description="TPM" evidence="4">
    <location>
        <begin position="49"/>
        <end position="166"/>
    </location>
</feature>
<evidence type="ECO:0000256" key="1">
    <source>
        <dbReference type="SAM" id="MobiDB-lite"/>
    </source>
</evidence>
<organism evidence="5 6">
    <name type="scientific">Selenomonas infelix ATCC 43532</name>
    <dbReference type="NCBI Taxonomy" id="679201"/>
    <lineage>
        <taxon>Bacteria</taxon>
        <taxon>Bacillati</taxon>
        <taxon>Bacillota</taxon>
        <taxon>Negativicutes</taxon>
        <taxon>Selenomonadales</taxon>
        <taxon>Selenomonadaceae</taxon>
        <taxon>Selenomonas</taxon>
    </lineage>
</organism>
<name>G5GNW8_9FIRM</name>
<evidence type="ECO:0000256" key="3">
    <source>
        <dbReference type="SAM" id="SignalP"/>
    </source>
</evidence>
<accession>G5GNW8</accession>
<dbReference type="Proteomes" id="UP000004129">
    <property type="component" value="Unassembled WGS sequence"/>
</dbReference>